<dbReference type="AlphaFoldDB" id="I3Y882"/>
<dbReference type="Pfam" id="PF13365">
    <property type="entry name" value="Trypsin_2"/>
    <property type="match status" value="1"/>
</dbReference>
<feature type="chain" id="PRO_5003682522" evidence="1">
    <location>
        <begin position="27"/>
        <end position="310"/>
    </location>
</feature>
<evidence type="ECO:0000259" key="2">
    <source>
        <dbReference type="PROSITE" id="PS50240"/>
    </source>
</evidence>
<evidence type="ECO:0000313" key="3">
    <source>
        <dbReference type="EMBL" id="AFL73200.1"/>
    </source>
</evidence>
<dbReference type="EMBL" id="CP003154">
    <property type="protein sequence ID" value="AFL73200.1"/>
    <property type="molecule type" value="Genomic_DNA"/>
</dbReference>
<dbReference type="InterPro" id="IPR001254">
    <property type="entry name" value="Trypsin_dom"/>
</dbReference>
<evidence type="ECO:0000313" key="4">
    <source>
        <dbReference type="Proteomes" id="UP000006062"/>
    </source>
</evidence>
<gene>
    <name evidence="3" type="ordered locus">Thivi_1170</name>
</gene>
<feature type="signal peptide" evidence="1">
    <location>
        <begin position="1"/>
        <end position="26"/>
    </location>
</feature>
<accession>I3Y882</accession>
<feature type="domain" description="Peptidase S1" evidence="2">
    <location>
        <begin position="27"/>
        <end position="298"/>
    </location>
</feature>
<dbReference type="KEGG" id="tvi:Thivi_1170"/>
<name>I3Y882_THIV6</name>
<dbReference type="STRING" id="765911.Thivi_1170"/>
<dbReference type="HOGENOM" id="CLU_896973_0_0_6"/>
<dbReference type="InterPro" id="IPR043504">
    <property type="entry name" value="Peptidase_S1_PA_chymotrypsin"/>
</dbReference>
<dbReference type="GO" id="GO:0004252">
    <property type="term" value="F:serine-type endopeptidase activity"/>
    <property type="evidence" value="ECO:0007669"/>
    <property type="project" value="InterPro"/>
</dbReference>
<dbReference type="Proteomes" id="UP000006062">
    <property type="component" value="Chromosome"/>
</dbReference>
<keyword evidence="1" id="KW-0732">Signal</keyword>
<dbReference type="InterPro" id="IPR009003">
    <property type="entry name" value="Peptidase_S1_PA"/>
</dbReference>
<proteinExistence type="predicted"/>
<dbReference type="PROSITE" id="PS50240">
    <property type="entry name" value="TRYPSIN_DOM"/>
    <property type="match status" value="1"/>
</dbReference>
<dbReference type="RefSeq" id="WP_014777684.1">
    <property type="nucleotide sequence ID" value="NC_018012.1"/>
</dbReference>
<dbReference type="PROSITE" id="PS00134">
    <property type="entry name" value="TRYPSIN_HIS"/>
    <property type="match status" value="1"/>
</dbReference>
<dbReference type="eggNOG" id="COG0265">
    <property type="taxonomic scope" value="Bacteria"/>
</dbReference>
<reference evidence="3 4" key="1">
    <citation type="submission" date="2012-06" db="EMBL/GenBank/DDBJ databases">
        <title>Complete sequence of Thiocystis violascens DSM 198.</title>
        <authorList>
            <consortium name="US DOE Joint Genome Institute"/>
            <person name="Lucas S."/>
            <person name="Han J."/>
            <person name="Lapidus A."/>
            <person name="Cheng J.-F."/>
            <person name="Goodwin L."/>
            <person name="Pitluck S."/>
            <person name="Peters L."/>
            <person name="Ovchinnikova G."/>
            <person name="Teshima H."/>
            <person name="Detter J.C."/>
            <person name="Han C."/>
            <person name="Tapia R."/>
            <person name="Land M."/>
            <person name="Hauser L."/>
            <person name="Kyrpides N."/>
            <person name="Ivanova N."/>
            <person name="Pagani I."/>
            <person name="Vogl K."/>
            <person name="Liu Z."/>
            <person name="Frigaard N.-U."/>
            <person name="Bryant D."/>
            <person name="Woyke T."/>
        </authorList>
    </citation>
    <scope>NUCLEOTIDE SEQUENCE [LARGE SCALE GENOMIC DNA]</scope>
    <source>
        <strain evidence="4">ATCC 17096 / DSM 198 / 6111</strain>
    </source>
</reference>
<dbReference type="InterPro" id="IPR018114">
    <property type="entry name" value="TRYPSIN_HIS"/>
</dbReference>
<dbReference type="GO" id="GO:0006508">
    <property type="term" value="P:proteolysis"/>
    <property type="evidence" value="ECO:0007669"/>
    <property type="project" value="InterPro"/>
</dbReference>
<organism evidence="3 4">
    <name type="scientific">Thiocystis violascens (strain ATCC 17096 / DSM 198 / 6111)</name>
    <name type="common">Chromatium violascens</name>
    <dbReference type="NCBI Taxonomy" id="765911"/>
    <lineage>
        <taxon>Bacteria</taxon>
        <taxon>Pseudomonadati</taxon>
        <taxon>Pseudomonadota</taxon>
        <taxon>Gammaproteobacteria</taxon>
        <taxon>Chromatiales</taxon>
        <taxon>Chromatiaceae</taxon>
        <taxon>Thiocystis</taxon>
    </lineage>
</organism>
<keyword evidence="4" id="KW-1185">Reference proteome</keyword>
<sequence length="310" mass="33934">MKSTGIRALITLACLALSAIPLPATALLGGEVDAREDFSAVVALTLGETPHCSATKIAPDAFLTAAHCVADMRAGTLDAAFQPGRRIFVSNRTEPMTREDFIGLTLRKTQIHPRYREALQRFFAYREEKVRDYRARYTGEELARRIRLIEASHHFTSRFPDVAILFVREPTASIPLARVDCAPLLPGDAVQLVGYGYESLKNIALARQKHPFGRRHWGTTEVIRVDPVNFYTYGGLMRAGEPSLSPGDSGGPVLRSGRVVGVNGTVYGLSRLDAARSNMSVNLNGLGAADDGDRQEGCRAFFKMAQPRSD</sequence>
<dbReference type="Gene3D" id="2.40.10.10">
    <property type="entry name" value="Trypsin-like serine proteases"/>
    <property type="match status" value="1"/>
</dbReference>
<protein>
    <submittedName>
        <fullName evidence="3">V8-like Glu-specific endopeptidase</fullName>
    </submittedName>
</protein>
<dbReference type="SUPFAM" id="SSF50494">
    <property type="entry name" value="Trypsin-like serine proteases"/>
    <property type="match status" value="1"/>
</dbReference>
<evidence type="ECO:0000256" key="1">
    <source>
        <dbReference type="SAM" id="SignalP"/>
    </source>
</evidence>